<organism evidence="2">
    <name type="scientific">Selaginella moellendorffii</name>
    <name type="common">Spikemoss</name>
    <dbReference type="NCBI Taxonomy" id="88036"/>
    <lineage>
        <taxon>Eukaryota</taxon>
        <taxon>Viridiplantae</taxon>
        <taxon>Streptophyta</taxon>
        <taxon>Embryophyta</taxon>
        <taxon>Tracheophyta</taxon>
        <taxon>Lycopodiopsida</taxon>
        <taxon>Selaginellales</taxon>
        <taxon>Selaginellaceae</taxon>
        <taxon>Selaginella</taxon>
    </lineage>
</organism>
<dbReference type="STRING" id="88036.D8RMG2"/>
<protein>
    <recommendedName>
        <fullName evidence="3">Carbohydrate kinase PfkB domain-containing protein</fullName>
    </recommendedName>
</protein>
<dbReference type="OMA" id="PERCKAW"/>
<evidence type="ECO:0000313" key="2">
    <source>
        <dbReference type="Proteomes" id="UP000001514"/>
    </source>
</evidence>
<dbReference type="InParanoid" id="D8RMG2"/>
<dbReference type="PANTHER" id="PTHR47098">
    <property type="entry name" value="PROTEIN MAK32"/>
    <property type="match status" value="1"/>
</dbReference>
<dbReference type="AlphaFoldDB" id="D8RMG2"/>
<dbReference type="Gene3D" id="3.40.1190.20">
    <property type="match status" value="1"/>
</dbReference>
<reference evidence="1 2" key="1">
    <citation type="journal article" date="2011" name="Science">
        <title>The Selaginella genome identifies genetic changes associated with the evolution of vascular plants.</title>
        <authorList>
            <person name="Banks J.A."/>
            <person name="Nishiyama T."/>
            <person name="Hasebe M."/>
            <person name="Bowman J.L."/>
            <person name="Gribskov M."/>
            <person name="dePamphilis C."/>
            <person name="Albert V.A."/>
            <person name="Aono N."/>
            <person name="Aoyama T."/>
            <person name="Ambrose B.A."/>
            <person name="Ashton N.W."/>
            <person name="Axtell M.J."/>
            <person name="Barker E."/>
            <person name="Barker M.S."/>
            <person name="Bennetzen J.L."/>
            <person name="Bonawitz N.D."/>
            <person name="Chapple C."/>
            <person name="Cheng C."/>
            <person name="Correa L.G."/>
            <person name="Dacre M."/>
            <person name="DeBarry J."/>
            <person name="Dreyer I."/>
            <person name="Elias M."/>
            <person name="Engstrom E.M."/>
            <person name="Estelle M."/>
            <person name="Feng L."/>
            <person name="Finet C."/>
            <person name="Floyd S.K."/>
            <person name="Frommer W.B."/>
            <person name="Fujita T."/>
            <person name="Gramzow L."/>
            <person name="Gutensohn M."/>
            <person name="Harholt J."/>
            <person name="Hattori M."/>
            <person name="Heyl A."/>
            <person name="Hirai T."/>
            <person name="Hiwatashi Y."/>
            <person name="Ishikawa M."/>
            <person name="Iwata M."/>
            <person name="Karol K.G."/>
            <person name="Koehler B."/>
            <person name="Kolukisaoglu U."/>
            <person name="Kubo M."/>
            <person name="Kurata T."/>
            <person name="Lalonde S."/>
            <person name="Li K."/>
            <person name="Li Y."/>
            <person name="Litt A."/>
            <person name="Lyons E."/>
            <person name="Manning G."/>
            <person name="Maruyama T."/>
            <person name="Michael T.P."/>
            <person name="Mikami K."/>
            <person name="Miyazaki S."/>
            <person name="Morinaga S."/>
            <person name="Murata T."/>
            <person name="Mueller-Roeber B."/>
            <person name="Nelson D.R."/>
            <person name="Obara M."/>
            <person name="Oguri Y."/>
            <person name="Olmstead R.G."/>
            <person name="Onodera N."/>
            <person name="Petersen B.L."/>
            <person name="Pils B."/>
            <person name="Prigge M."/>
            <person name="Rensing S.A."/>
            <person name="Riano-Pachon D.M."/>
            <person name="Roberts A.W."/>
            <person name="Sato Y."/>
            <person name="Scheller H.V."/>
            <person name="Schulz B."/>
            <person name="Schulz C."/>
            <person name="Shakirov E.V."/>
            <person name="Shibagaki N."/>
            <person name="Shinohara N."/>
            <person name="Shippen D.E."/>
            <person name="Soerensen I."/>
            <person name="Sotooka R."/>
            <person name="Sugimoto N."/>
            <person name="Sugita M."/>
            <person name="Sumikawa N."/>
            <person name="Tanurdzic M."/>
            <person name="Theissen G."/>
            <person name="Ulvskov P."/>
            <person name="Wakazuki S."/>
            <person name="Weng J.K."/>
            <person name="Willats W.W."/>
            <person name="Wipf D."/>
            <person name="Wolf P.G."/>
            <person name="Yang L."/>
            <person name="Zimmer A.D."/>
            <person name="Zhu Q."/>
            <person name="Mitros T."/>
            <person name="Hellsten U."/>
            <person name="Loque D."/>
            <person name="Otillar R."/>
            <person name="Salamov A."/>
            <person name="Schmutz J."/>
            <person name="Shapiro H."/>
            <person name="Lindquist E."/>
            <person name="Lucas S."/>
            <person name="Rokhsar D."/>
            <person name="Grigoriev I.V."/>
        </authorList>
    </citation>
    <scope>NUCLEOTIDE SEQUENCE [LARGE SCALE GENOMIC DNA]</scope>
</reference>
<dbReference type="HOGENOM" id="CLU_065902_2_1_1"/>
<keyword evidence="2" id="KW-1185">Reference proteome</keyword>
<dbReference type="eggNOG" id="ENOG502RZ80">
    <property type="taxonomic scope" value="Eukaryota"/>
</dbReference>
<sequence>MAELEMVTFTIIVDDIVYPDGRTAMALLGGGGPQTAFGAQVWTPQDKRIGLAAGIGSDFPGACREWLENMGIDTSGLLEWVSPTLRAWQILEEDGRRTQVWRVNMGDDVWDMLKTPIERLPPPYQTAKTYHIGVHPSGRDVDFIHSLRSTGAQVVSVEVYTHALEILTRSELKLWALVSAGHIFSPNEKEAASLVGPGSSMELIGRLAELGAEVVVLRRGHLGCLAHRADSGETWEVPAFHSVLKQKQEVEYNEQHDHVASNSRVVDPTGCGNTFCGGFLIGWRKTRDLLKAAVWGSVSASFS</sequence>
<dbReference type="InterPro" id="IPR029056">
    <property type="entry name" value="Ribokinase-like"/>
</dbReference>
<dbReference type="KEGG" id="smo:SELMODRAFT_412830"/>
<proteinExistence type="predicted"/>
<evidence type="ECO:0008006" key="3">
    <source>
        <dbReference type="Google" id="ProtNLM"/>
    </source>
</evidence>
<accession>D8RMG2</accession>
<gene>
    <name evidence="1" type="ORF">SELMODRAFT_412830</name>
</gene>
<dbReference type="PANTHER" id="PTHR47098:SF2">
    <property type="entry name" value="PROTEIN MAK32"/>
    <property type="match status" value="1"/>
</dbReference>
<evidence type="ECO:0000313" key="1">
    <source>
        <dbReference type="EMBL" id="EFJ26527.1"/>
    </source>
</evidence>
<dbReference type="Proteomes" id="UP000001514">
    <property type="component" value="Unassembled WGS sequence"/>
</dbReference>
<dbReference type="EMBL" id="GL377584">
    <property type="protein sequence ID" value="EFJ26527.1"/>
    <property type="molecule type" value="Genomic_DNA"/>
</dbReference>
<dbReference type="Gramene" id="EFJ26527">
    <property type="protein sequence ID" value="EFJ26527"/>
    <property type="gene ID" value="SELMODRAFT_412830"/>
</dbReference>
<dbReference type="SUPFAM" id="SSF53613">
    <property type="entry name" value="Ribokinase-like"/>
    <property type="match status" value="1"/>
</dbReference>
<name>D8RMG2_SELML</name>